<comment type="caution">
    <text evidence="1">The sequence shown here is derived from an EMBL/GenBank/DDBJ whole genome shotgun (WGS) entry which is preliminary data.</text>
</comment>
<dbReference type="Proteomes" id="UP000615580">
    <property type="component" value="Unassembled WGS sequence"/>
</dbReference>
<evidence type="ECO:0008006" key="3">
    <source>
        <dbReference type="Google" id="ProtNLM"/>
    </source>
</evidence>
<keyword evidence="2" id="KW-1185">Reference proteome</keyword>
<proteinExistence type="predicted"/>
<reference evidence="1 2" key="1">
    <citation type="journal article" date="2020" name="J. Clin. Microbiol.">
        <title>Assessing the Genetic Diversity of Austrian Corynebacterium diphtheriae Clinical Isolates, 2011-2019.</title>
        <authorList>
            <person name="Schaeffer J."/>
            <person name="Huhulescu S."/>
            <person name="Stoeger A."/>
            <person name="Allerberger F."/>
            <person name="Ruppitsch W."/>
        </authorList>
    </citation>
    <scope>NUCLEOTIDE SEQUENCE [LARGE SCALE GENOMIC DNA]</scope>
    <source>
        <strain evidence="1 2">04-17</strain>
    </source>
</reference>
<evidence type="ECO:0000313" key="1">
    <source>
        <dbReference type="EMBL" id="MBG9353664.1"/>
    </source>
</evidence>
<accession>A0ABS0LAG1</accession>
<gene>
    <name evidence="1" type="ORF">I4J41_03330</name>
</gene>
<sequence length="65" mass="7573">MTLATVRDVIYNDKHYLNAVKIIGVDEHRWSHNRHTWRDGNVIRPTQLLDVVPGRNTDAFANMTE</sequence>
<organism evidence="1 2">
    <name type="scientific">Corynebacterium belfantii</name>
    <dbReference type="NCBI Taxonomy" id="2014537"/>
    <lineage>
        <taxon>Bacteria</taxon>
        <taxon>Bacillati</taxon>
        <taxon>Actinomycetota</taxon>
        <taxon>Actinomycetes</taxon>
        <taxon>Mycobacteriales</taxon>
        <taxon>Corynebacteriaceae</taxon>
        <taxon>Corynebacterium</taxon>
    </lineage>
</organism>
<name>A0ABS0LAG1_9CORY</name>
<evidence type="ECO:0000313" key="2">
    <source>
        <dbReference type="Proteomes" id="UP000615580"/>
    </source>
</evidence>
<dbReference type="RefSeq" id="WP_196977971.1">
    <property type="nucleotide sequence ID" value="NZ_CANNXG010000015.1"/>
</dbReference>
<protein>
    <recommendedName>
        <fullName evidence="3">Transposase</fullName>
    </recommendedName>
</protein>
<dbReference type="EMBL" id="JADQUG010000008">
    <property type="protein sequence ID" value="MBG9353664.1"/>
    <property type="molecule type" value="Genomic_DNA"/>
</dbReference>